<evidence type="ECO:0000313" key="2">
    <source>
        <dbReference type="Proteomes" id="UP001148737"/>
    </source>
</evidence>
<reference evidence="1" key="1">
    <citation type="submission" date="2022-07" db="EMBL/GenBank/DDBJ databases">
        <title>Genome Sequence of Lecanicillium saksenae.</title>
        <authorList>
            <person name="Buettner E."/>
        </authorList>
    </citation>
    <scope>NUCLEOTIDE SEQUENCE</scope>
    <source>
        <strain evidence="1">VT-O1</strain>
    </source>
</reference>
<name>A0ACC1QKL0_9HYPO</name>
<dbReference type="Proteomes" id="UP001148737">
    <property type="component" value="Unassembled WGS sequence"/>
</dbReference>
<organism evidence="1 2">
    <name type="scientific">Lecanicillium saksenae</name>
    <dbReference type="NCBI Taxonomy" id="468837"/>
    <lineage>
        <taxon>Eukaryota</taxon>
        <taxon>Fungi</taxon>
        <taxon>Dikarya</taxon>
        <taxon>Ascomycota</taxon>
        <taxon>Pezizomycotina</taxon>
        <taxon>Sordariomycetes</taxon>
        <taxon>Hypocreomycetidae</taxon>
        <taxon>Hypocreales</taxon>
        <taxon>Cordycipitaceae</taxon>
        <taxon>Lecanicillium</taxon>
    </lineage>
</organism>
<gene>
    <name evidence="1" type="ORF">NLG97_g8063</name>
</gene>
<dbReference type="EMBL" id="JANAKD010001345">
    <property type="protein sequence ID" value="KAJ3480465.1"/>
    <property type="molecule type" value="Genomic_DNA"/>
</dbReference>
<comment type="caution">
    <text evidence="1">The sequence shown here is derived from an EMBL/GenBank/DDBJ whole genome shotgun (WGS) entry which is preliminary data.</text>
</comment>
<keyword evidence="2" id="KW-1185">Reference proteome</keyword>
<sequence>MKPSLLSPVLRLLGCVSLALANKQPHLATDPKTIKECSFWYDNTGDRTCESIRNAWKILPETFSRWNPSIGLNCEGWRFQSYCVRVKAEETTSSPTSTSTTSSTSSTTTETAPPIWTDKGCYQDAATHPFQTRLSSPGGNDLTRAKCEASCWSAGYLYAGFKSGVECWCGKYVQGSLSPSASDCNVACAGNSSETCGGSTFFDVVLINLILVIPSSRTSIPLPTKTAGWSVLGCHKDTANPRILKEYQISSSGFEYRSRSFRLRWQICGAGARIYISKYNTVPIAHDVAYYSNLTSGHMLPWTVFDGAYDASTKALVAAPSGGGTVFLDQSDFSDFLHELDLFLHVSQDGRNVGLMFRASNPGVGLDSYDGYFAVFVGKADIQAVLTHHIAVRAIGKQLDLYIDNMTASVLIASDSTYTHGMVGMRVFSTGATFTNVNLYPIAFMDDFRATNALDRWQVNDGQFLVFGALYTKTPGKALINGTIFKDFIYEADVNPNKGRSGLLFRMRDAQDAGHGFRGFYAGLGGGFVELGRIDSFNQYIQLLNVPLDAAISGSSHHLRVKAVGYEIYLYVDDMNTPKLHLADGSYMSGQNSIQCFETGSYVMNVKVYTL</sequence>
<evidence type="ECO:0000313" key="1">
    <source>
        <dbReference type="EMBL" id="KAJ3480465.1"/>
    </source>
</evidence>
<proteinExistence type="predicted"/>
<accession>A0ACC1QKL0</accession>
<protein>
    <submittedName>
        <fullName evidence="1">Uncharacterized protein</fullName>
    </submittedName>
</protein>